<protein>
    <submittedName>
        <fullName evidence="1">Uncharacterized protein</fullName>
    </submittedName>
</protein>
<dbReference type="AlphaFoldDB" id="A0A383E2V1"/>
<proteinExistence type="predicted"/>
<feature type="non-terminal residue" evidence="1">
    <location>
        <position position="25"/>
    </location>
</feature>
<reference evidence="1" key="1">
    <citation type="submission" date="2018-05" db="EMBL/GenBank/DDBJ databases">
        <authorList>
            <person name="Lanie J.A."/>
            <person name="Ng W.-L."/>
            <person name="Kazmierczak K.M."/>
            <person name="Andrzejewski T.M."/>
            <person name="Davidsen T.M."/>
            <person name="Wayne K.J."/>
            <person name="Tettelin H."/>
            <person name="Glass J.I."/>
            <person name="Rusch D."/>
            <person name="Podicherti R."/>
            <person name="Tsui H.-C.T."/>
            <person name="Winkler M.E."/>
        </authorList>
    </citation>
    <scope>NUCLEOTIDE SEQUENCE</scope>
</reference>
<sequence length="25" mass="3115">GTMPNFWLTRYLFNVIIWHMMIQSD</sequence>
<dbReference type="EMBL" id="UINC01222245">
    <property type="protein sequence ID" value="SVE50939.1"/>
    <property type="molecule type" value="Genomic_DNA"/>
</dbReference>
<organism evidence="1">
    <name type="scientific">marine metagenome</name>
    <dbReference type="NCBI Taxonomy" id="408172"/>
    <lineage>
        <taxon>unclassified sequences</taxon>
        <taxon>metagenomes</taxon>
        <taxon>ecological metagenomes</taxon>
    </lineage>
</organism>
<evidence type="ECO:0000313" key="1">
    <source>
        <dbReference type="EMBL" id="SVE50939.1"/>
    </source>
</evidence>
<feature type="non-terminal residue" evidence="1">
    <location>
        <position position="1"/>
    </location>
</feature>
<accession>A0A383E2V1</accession>
<name>A0A383E2V1_9ZZZZ</name>
<gene>
    <name evidence="1" type="ORF">METZ01_LOCUS503793</name>
</gene>